<keyword evidence="6" id="KW-1185">Reference proteome</keyword>
<evidence type="ECO:0000259" key="4">
    <source>
        <dbReference type="SMART" id="SM00062"/>
    </source>
</evidence>
<name>A0A545THC1_9GAMM</name>
<dbReference type="OrthoDB" id="9768183at2"/>
<reference evidence="5 6" key="1">
    <citation type="submission" date="2019-06" db="EMBL/GenBank/DDBJ databases">
        <title>Draft genome of Aliikangiella marina GYP-15.</title>
        <authorList>
            <person name="Wang G."/>
        </authorList>
    </citation>
    <scope>NUCLEOTIDE SEQUENCE [LARGE SCALE GENOMIC DNA]</scope>
    <source>
        <strain evidence="5 6">GYP-15</strain>
    </source>
</reference>
<dbReference type="Pfam" id="PF00497">
    <property type="entry name" value="SBP_bac_3"/>
    <property type="match status" value="1"/>
</dbReference>
<dbReference type="Gene3D" id="3.40.190.10">
    <property type="entry name" value="Periplasmic binding protein-like II"/>
    <property type="match status" value="2"/>
</dbReference>
<dbReference type="PANTHER" id="PTHR35936">
    <property type="entry name" value="MEMBRANE-BOUND LYTIC MUREIN TRANSGLYCOSYLASE F"/>
    <property type="match status" value="1"/>
</dbReference>
<evidence type="ECO:0000256" key="2">
    <source>
        <dbReference type="ARBA" id="ARBA00022729"/>
    </source>
</evidence>
<evidence type="ECO:0000313" key="5">
    <source>
        <dbReference type="EMBL" id="TQV76551.1"/>
    </source>
</evidence>
<comment type="caution">
    <text evidence="5">The sequence shown here is derived from an EMBL/GenBank/DDBJ whole genome shotgun (WGS) entry which is preliminary data.</text>
</comment>
<evidence type="ECO:0000313" key="6">
    <source>
        <dbReference type="Proteomes" id="UP000317839"/>
    </source>
</evidence>
<dbReference type="SUPFAM" id="SSF53850">
    <property type="entry name" value="Periplasmic binding protein-like II"/>
    <property type="match status" value="1"/>
</dbReference>
<feature type="domain" description="Solute-binding protein family 3/N-terminal" evidence="4">
    <location>
        <begin position="43"/>
        <end position="267"/>
    </location>
</feature>
<dbReference type="SMART" id="SM00062">
    <property type="entry name" value="PBPb"/>
    <property type="match status" value="1"/>
</dbReference>
<dbReference type="InterPro" id="IPR001638">
    <property type="entry name" value="Solute-binding_3/MltF_N"/>
</dbReference>
<gene>
    <name evidence="5" type="ORF">FLL45_00885</name>
</gene>
<accession>A0A545THC1</accession>
<proteinExistence type="inferred from homology"/>
<dbReference type="EMBL" id="VIKR01000001">
    <property type="protein sequence ID" value="TQV76551.1"/>
    <property type="molecule type" value="Genomic_DNA"/>
</dbReference>
<sequence>MSFVYLGKSVQFYRLQLLCFAVLLVLTPTSNAIDETTSPSSCNLTVGVADWPPYQYFEKGKAKGIQVELIRQIAQAANCRLEIVNKRYFQSLKAVEDGTIDFTLNATETDSRRRFGLFSVPYRNEILVLYARRSFREKCNQGSIEKLLKEGFRLGLQKRMVYGPAITRIQNTPALNKKITYFEHTGQDIEFVKENNLDGIVEDPVMISYKARMSTNQDKLYSCQIVVSSSPVSLIFSKKTVSPAIVKRFDQAIQAVRQSSEYQKYWRW</sequence>
<keyword evidence="2 3" id="KW-0732">Signal</keyword>
<dbReference type="AlphaFoldDB" id="A0A545THC1"/>
<comment type="similarity">
    <text evidence="1">Belongs to the bacterial solute-binding protein 3 family.</text>
</comment>
<protein>
    <submittedName>
        <fullName evidence="5">Amino acid ABC transporter substrate-binding protein</fullName>
    </submittedName>
</protein>
<organism evidence="5 6">
    <name type="scientific">Aliikangiella marina</name>
    <dbReference type="NCBI Taxonomy" id="1712262"/>
    <lineage>
        <taxon>Bacteria</taxon>
        <taxon>Pseudomonadati</taxon>
        <taxon>Pseudomonadota</taxon>
        <taxon>Gammaproteobacteria</taxon>
        <taxon>Oceanospirillales</taxon>
        <taxon>Pleioneaceae</taxon>
        <taxon>Aliikangiella</taxon>
    </lineage>
</organism>
<evidence type="ECO:0000256" key="3">
    <source>
        <dbReference type="SAM" id="SignalP"/>
    </source>
</evidence>
<dbReference type="PANTHER" id="PTHR35936:SF6">
    <property type="entry name" value="AMINO ACID ABC TRANSPORTER SUBSTRATE-BINDING PAAT FAMILY PROTEIN"/>
    <property type="match status" value="1"/>
</dbReference>
<feature type="signal peptide" evidence="3">
    <location>
        <begin position="1"/>
        <end position="32"/>
    </location>
</feature>
<evidence type="ECO:0000256" key="1">
    <source>
        <dbReference type="ARBA" id="ARBA00010333"/>
    </source>
</evidence>
<dbReference type="Proteomes" id="UP000317839">
    <property type="component" value="Unassembled WGS sequence"/>
</dbReference>
<feature type="chain" id="PRO_5022090888" evidence="3">
    <location>
        <begin position="33"/>
        <end position="268"/>
    </location>
</feature>